<dbReference type="RefSeq" id="WP_098695057.1">
    <property type="nucleotide sequence ID" value="NZ_CP023778.1"/>
</dbReference>
<dbReference type="KEGG" id="ntp:CRH09_18890"/>
<evidence type="ECO:0000313" key="3">
    <source>
        <dbReference type="EMBL" id="ATL67952.1"/>
    </source>
</evidence>
<feature type="transmembrane region" description="Helical" evidence="2">
    <location>
        <begin position="139"/>
        <end position="157"/>
    </location>
</feature>
<accession>A0A291RLH7</accession>
<sequence length="517" mass="55222">MPAPATIHPPIPPAPQRIPPRSARTPFPAGALRAILVPAVLGAILIPVDHPGIGWLLTGLTAALALALVDRRARTQCKHADSENSHADRDPDAATAYGVAFDLDKPAETLAPQPFRARWWWAALTVGLLAVGAVRASGWLFACCLLAAVVTGSLAIVGRRSIHGLWHDAIAVPLAAVTVPPWLIRGITGRTTTSSARGRIALSVAVTAGLLLVFVPLLAGADALFAGLIGGITPTVHAATVIRWLVVGILVAALTAGALYVLAGPPPAHTTGEAATGMRWRPLEWALPVAALTVLYAVFVAVQLTALFGGDDYVRRTAGLTYAEYARSGFWQLTAVTVLTLAVLSAVLRWAARDTPARRLLLRALLTPVIALTLTIVASALHRMWTYQQAYGFTVPRLLVEAGELWIGLLYLLTLAAVYHHHAWLPRAAVATAAATLLALAATDPERLIADRNIDRWQSGKDLDTTYLATLSADIAPALDRLPTPLRTTLLDPLRHHPDNNTWGHWNLARARLTNQR</sequence>
<feature type="transmembrane region" description="Helical" evidence="2">
    <location>
        <begin position="360"/>
        <end position="382"/>
    </location>
</feature>
<evidence type="ECO:0000256" key="2">
    <source>
        <dbReference type="SAM" id="Phobius"/>
    </source>
</evidence>
<dbReference type="InterPro" id="IPR025291">
    <property type="entry name" value="DUF4153"/>
</dbReference>
<proteinExistence type="predicted"/>
<feature type="transmembrane region" description="Helical" evidence="2">
    <location>
        <begin position="52"/>
        <end position="69"/>
    </location>
</feature>
<organism evidence="3 4">
    <name type="scientific">Nocardia terpenica</name>
    <dbReference type="NCBI Taxonomy" id="455432"/>
    <lineage>
        <taxon>Bacteria</taxon>
        <taxon>Bacillati</taxon>
        <taxon>Actinomycetota</taxon>
        <taxon>Actinomycetes</taxon>
        <taxon>Mycobacteriales</taxon>
        <taxon>Nocardiaceae</taxon>
        <taxon>Nocardia</taxon>
    </lineage>
</organism>
<feature type="transmembrane region" description="Helical" evidence="2">
    <location>
        <begin position="27"/>
        <end position="46"/>
    </location>
</feature>
<evidence type="ECO:0000256" key="1">
    <source>
        <dbReference type="SAM" id="MobiDB-lite"/>
    </source>
</evidence>
<keyword evidence="2" id="KW-0812">Transmembrane</keyword>
<feature type="transmembrane region" description="Helical" evidence="2">
    <location>
        <begin position="329"/>
        <end position="348"/>
    </location>
</feature>
<dbReference type="GeneID" id="88359433"/>
<feature type="compositionally biased region" description="Pro residues" evidence="1">
    <location>
        <begin position="1"/>
        <end position="18"/>
    </location>
</feature>
<protein>
    <submittedName>
        <fullName evidence="3">Uncharacterized protein</fullName>
    </submittedName>
</protein>
<keyword evidence="2" id="KW-1133">Transmembrane helix</keyword>
<dbReference type="EMBL" id="CP023778">
    <property type="protein sequence ID" value="ATL67952.1"/>
    <property type="molecule type" value="Genomic_DNA"/>
</dbReference>
<dbReference type="Pfam" id="PF13687">
    <property type="entry name" value="DUF4153"/>
    <property type="match status" value="1"/>
</dbReference>
<feature type="transmembrane region" description="Helical" evidence="2">
    <location>
        <begin position="200"/>
        <end position="221"/>
    </location>
</feature>
<feature type="transmembrane region" description="Helical" evidence="2">
    <location>
        <begin position="285"/>
        <end position="309"/>
    </location>
</feature>
<evidence type="ECO:0000313" key="4">
    <source>
        <dbReference type="Proteomes" id="UP000221961"/>
    </source>
</evidence>
<gene>
    <name evidence="3" type="ORF">CRH09_18890</name>
</gene>
<feature type="transmembrane region" description="Helical" evidence="2">
    <location>
        <begin position="241"/>
        <end position="264"/>
    </location>
</feature>
<reference evidence="3 4" key="1">
    <citation type="submission" date="2017-10" db="EMBL/GenBank/DDBJ databases">
        <title>Comparative genomics between pathogenic Norcardia.</title>
        <authorList>
            <person name="Zeng L."/>
        </authorList>
    </citation>
    <scope>NUCLEOTIDE SEQUENCE [LARGE SCALE GENOMIC DNA]</scope>
    <source>
        <strain evidence="3 4">NC_YFY_NT001</strain>
    </source>
</reference>
<keyword evidence="2" id="KW-0472">Membrane</keyword>
<feature type="region of interest" description="Disordered" evidence="1">
    <location>
        <begin position="1"/>
        <end position="23"/>
    </location>
</feature>
<name>A0A291RLH7_9NOCA</name>
<dbReference type="AlphaFoldDB" id="A0A291RLH7"/>
<dbReference type="Proteomes" id="UP000221961">
    <property type="component" value="Chromosome"/>
</dbReference>
<feature type="transmembrane region" description="Helical" evidence="2">
    <location>
        <begin position="402"/>
        <end position="419"/>
    </location>
</feature>